<accession>A0ABQ5U695</accession>
<dbReference type="RefSeq" id="WP_169561736.1">
    <property type="nucleotide sequence ID" value="NZ_BSNF01000008.1"/>
</dbReference>
<evidence type="ECO:0000313" key="2">
    <source>
        <dbReference type="EMBL" id="GLQ07682.1"/>
    </source>
</evidence>
<dbReference type="PROSITE" id="PS50125">
    <property type="entry name" value="GUANYLATE_CYCLASE_2"/>
    <property type="match status" value="1"/>
</dbReference>
<dbReference type="CDD" id="cd07302">
    <property type="entry name" value="CHD"/>
    <property type="match status" value="1"/>
</dbReference>
<name>A0ABQ5U695_9PROT</name>
<proteinExistence type="predicted"/>
<dbReference type="PANTHER" id="PTHR43081:SF11">
    <property type="entry name" value="BLR2264 PROTEIN"/>
    <property type="match status" value="1"/>
</dbReference>
<dbReference type="InterPro" id="IPR029787">
    <property type="entry name" value="Nucleotide_cyclase"/>
</dbReference>
<keyword evidence="3" id="KW-1185">Reference proteome</keyword>
<protein>
    <submittedName>
        <fullName evidence="2">Adenylate cyclase</fullName>
    </submittedName>
</protein>
<reference evidence="2" key="1">
    <citation type="journal article" date="2014" name="Int. J. Syst. Evol. Microbiol.">
        <title>Complete genome of a new Firmicutes species belonging to the dominant human colonic microbiota ('Ruminococcus bicirculans') reveals two chromosomes and a selective capacity to utilize plant glucans.</title>
        <authorList>
            <consortium name="NISC Comparative Sequencing Program"/>
            <person name="Wegmann U."/>
            <person name="Louis P."/>
            <person name="Goesmann A."/>
            <person name="Henrissat B."/>
            <person name="Duncan S.H."/>
            <person name="Flint H.J."/>
        </authorList>
    </citation>
    <scope>NUCLEOTIDE SEQUENCE</scope>
    <source>
        <strain evidence="2">NBRC 103408</strain>
    </source>
</reference>
<dbReference type="Pfam" id="PF00211">
    <property type="entry name" value="Guanylate_cyc"/>
    <property type="match status" value="1"/>
</dbReference>
<organism evidence="2 3">
    <name type="scientific">Sneathiella chinensis</name>
    <dbReference type="NCBI Taxonomy" id="349750"/>
    <lineage>
        <taxon>Bacteria</taxon>
        <taxon>Pseudomonadati</taxon>
        <taxon>Pseudomonadota</taxon>
        <taxon>Alphaproteobacteria</taxon>
        <taxon>Sneathiellales</taxon>
        <taxon>Sneathiellaceae</taxon>
        <taxon>Sneathiella</taxon>
    </lineage>
</organism>
<dbReference type="Proteomes" id="UP001161409">
    <property type="component" value="Unassembled WGS sequence"/>
</dbReference>
<feature type="domain" description="Guanylate cyclase" evidence="1">
    <location>
        <begin position="235"/>
        <end position="368"/>
    </location>
</feature>
<dbReference type="InterPro" id="IPR001054">
    <property type="entry name" value="A/G_cyclase"/>
</dbReference>
<dbReference type="EMBL" id="BSNF01000008">
    <property type="protein sequence ID" value="GLQ07682.1"/>
    <property type="molecule type" value="Genomic_DNA"/>
</dbReference>
<dbReference type="SMART" id="SM00044">
    <property type="entry name" value="CYCc"/>
    <property type="match status" value="1"/>
</dbReference>
<evidence type="ECO:0000259" key="1">
    <source>
        <dbReference type="PROSITE" id="PS50125"/>
    </source>
</evidence>
<reference evidence="2" key="2">
    <citation type="submission" date="2023-01" db="EMBL/GenBank/DDBJ databases">
        <title>Draft genome sequence of Sneathiella chinensis strain NBRC 103408.</title>
        <authorList>
            <person name="Sun Q."/>
            <person name="Mori K."/>
        </authorList>
    </citation>
    <scope>NUCLEOTIDE SEQUENCE</scope>
    <source>
        <strain evidence="2">NBRC 103408</strain>
    </source>
</reference>
<dbReference type="InterPro" id="IPR050697">
    <property type="entry name" value="Adenylyl/Guanylyl_Cyclase_3/4"/>
</dbReference>
<evidence type="ECO:0000313" key="3">
    <source>
        <dbReference type="Proteomes" id="UP001161409"/>
    </source>
</evidence>
<dbReference type="Gene3D" id="3.30.70.1230">
    <property type="entry name" value="Nucleotide cyclase"/>
    <property type="match status" value="1"/>
</dbReference>
<dbReference type="SUPFAM" id="SSF55073">
    <property type="entry name" value="Nucleotide cyclase"/>
    <property type="match status" value="1"/>
</dbReference>
<comment type="caution">
    <text evidence="2">The sequence shown here is derived from an EMBL/GenBank/DDBJ whole genome shotgun (WGS) entry which is preliminary data.</text>
</comment>
<gene>
    <name evidence="2" type="ORF">GCM10007924_29030</name>
</gene>
<sequence>MGSQTIKTEQECKHLPAQTPEEEFFDWLMEAGLSGLPLADLLAQFCERLEALDVRIQRANIALSAIHPQVSAFMYTWRKSEGTVLSTNILHSDEPGEGWFASPFFYMLSNNTYFLHRPLQKDSDLDFPVLVEFRDEGLTDWFARIFDFGWSHENLLPENATGLITSWATCKPGGFTERDFALLGKAVPLLGLAIKGIASFDMAETVLQTYVGRGTSRKVLSGNIQRGAADSIDAVLVFADLRGFTVLSDRINQSDIMFTLDEYLERMADPIERAGGEILKFMGDGMLATFPMRPDEEEDICRTALLSAIEMLSRIKELNLERQAKGLLSMELDVALHVGEVMYGNVGSQTRLDFTVVGSAVNEVSRMESLCDALGRDFVISGEFARRARTCTEILQPLGHHVLRGVEKPKELFGLSPQAALLIEAHTCL</sequence>
<dbReference type="PANTHER" id="PTHR43081">
    <property type="entry name" value="ADENYLATE CYCLASE, TERMINAL-DIFFERENTIATION SPECIFIC-RELATED"/>
    <property type="match status" value="1"/>
</dbReference>